<proteinExistence type="predicted"/>
<evidence type="ECO:0000313" key="1">
    <source>
        <dbReference type="EMBL" id="VTP05108.1"/>
    </source>
</evidence>
<protein>
    <submittedName>
        <fullName evidence="1">Uncharacterized protein</fullName>
    </submittedName>
</protein>
<gene>
    <name evidence="1" type="ORF">BIN_B_04950</name>
</gene>
<dbReference type="AlphaFoldDB" id="A0A653F608"/>
<name>A0A653F608_MYCKA</name>
<sequence length="105" mass="11580">MNIIKNRLKKCDHPTQAGMPGPTPDGTWVPGYRWMNAWTAGMLCRPLPTATAKTNRANPMGISHIRFSHLSRPTRRRGAIARLSAIPPAQVSGLTMFSARRSSAR</sequence>
<reference evidence="1" key="1">
    <citation type="submission" date="2019-05" db="EMBL/GenBank/DDBJ databases">
        <authorList>
            <person name="Naeem R."/>
            <person name="Antony C."/>
            <person name="Guan Q."/>
        </authorList>
    </citation>
    <scope>NUCLEOTIDE SEQUENCE</scope>
    <source>
        <strain evidence="1">3</strain>
    </source>
</reference>
<organism evidence="1">
    <name type="scientific">Mycobacterium kansasii</name>
    <dbReference type="NCBI Taxonomy" id="1768"/>
    <lineage>
        <taxon>Bacteria</taxon>
        <taxon>Bacillati</taxon>
        <taxon>Actinomycetota</taxon>
        <taxon>Actinomycetes</taxon>
        <taxon>Mycobacteriales</taxon>
        <taxon>Mycobacteriaceae</taxon>
        <taxon>Mycobacterium</taxon>
    </lineage>
</organism>
<accession>A0A653F608</accession>
<dbReference type="EMBL" id="LR589383">
    <property type="protein sequence ID" value="VTP05108.1"/>
    <property type="molecule type" value="Genomic_DNA"/>
</dbReference>